<dbReference type="InterPro" id="IPR050767">
    <property type="entry name" value="Sel1_AlgK"/>
</dbReference>
<dbReference type="InterPro" id="IPR006597">
    <property type="entry name" value="Sel1-like"/>
</dbReference>
<sequence length="460" mass="53080">MHIKWTTAVILTALLNITVCNAVGGKSLEDTLQTEKSPILLSSQSLQESKSQQPDFINAEAFKQMPLKKMKKALSVWPQDQPLQENYALLLLNKFVSDQLTYFNLPKYLPRHLVTENGILSTVKWCKLRAAQKDSAGQYNLGNMYYKGFRVKQNYVLAFKYYLNAAKFGCVMARNNLALMYEKGQGISKDYARAVKWHLAAVRRGHEKAKENIKHYVQPSSNFVSISRLTSNQASDIREMEAQTTSLSDRYTWYIALSGGGFADNFGDMEYLKNKSETILIIINNYKKVLHLLTQPTAFINCITLKEYRYYHHFVSPIPNSNAPYISLENIQPLKEINKNLLPDLLNNLYTIVKETSQILKESNGNIETLKGVLLGLKYFNTEAHDFLAPLMSHYLDATTEKGKLDEYIKVEGFLQDLENYLLNDVQFTQSLNERMHKLIIETVPYRNYLFHQRYPWLFQ</sequence>
<feature type="chain" id="PRO_5001717261" description="Sel1 repeat family protein" evidence="1">
    <location>
        <begin position="23"/>
        <end position="460"/>
    </location>
</feature>
<evidence type="ECO:0000313" key="2">
    <source>
        <dbReference type="EMBL" id="AIK96452.1"/>
    </source>
</evidence>
<dbReference type="PANTHER" id="PTHR11102">
    <property type="entry name" value="SEL-1-LIKE PROTEIN"/>
    <property type="match status" value="1"/>
</dbReference>
<name>A0A077ATF8_9PROT</name>
<dbReference type="Gene3D" id="1.25.40.10">
    <property type="entry name" value="Tetratricopeptide repeat domain"/>
    <property type="match status" value="1"/>
</dbReference>
<dbReference type="Pfam" id="PF08238">
    <property type="entry name" value="Sel1"/>
    <property type="match status" value="2"/>
</dbReference>
<dbReference type="EMBL" id="CP008941">
    <property type="protein sequence ID" value="AIK96452.1"/>
    <property type="molecule type" value="Genomic_DNA"/>
</dbReference>
<dbReference type="RefSeq" id="WP_051908683.1">
    <property type="nucleotide sequence ID" value="NZ_CP008941.1"/>
</dbReference>
<dbReference type="SMART" id="SM00671">
    <property type="entry name" value="SEL1"/>
    <property type="match status" value="2"/>
</dbReference>
<evidence type="ECO:0008006" key="4">
    <source>
        <dbReference type="Google" id="ProtNLM"/>
    </source>
</evidence>
<organism evidence="2 3">
    <name type="scientific">Candidatus Odyssella acanthamoebae</name>
    <dbReference type="NCBI Taxonomy" id="91604"/>
    <lineage>
        <taxon>Bacteria</taxon>
        <taxon>Pseudomonadati</taxon>
        <taxon>Pseudomonadota</taxon>
        <taxon>Alphaproteobacteria</taxon>
        <taxon>Holosporales</taxon>
        <taxon>Candidatus Paracaedibacteraceae</taxon>
        <taxon>Candidatus Odyssella</taxon>
    </lineage>
</organism>
<dbReference type="KEGG" id="paca:ID47_06405"/>
<dbReference type="eggNOG" id="COG0790">
    <property type="taxonomic scope" value="Bacteria"/>
</dbReference>
<evidence type="ECO:0000256" key="1">
    <source>
        <dbReference type="SAM" id="SignalP"/>
    </source>
</evidence>
<protein>
    <recommendedName>
        <fullName evidence="4">Sel1 repeat family protein</fullName>
    </recommendedName>
</protein>
<dbReference type="AlphaFoldDB" id="A0A077ATF8"/>
<feature type="signal peptide" evidence="1">
    <location>
        <begin position="1"/>
        <end position="22"/>
    </location>
</feature>
<proteinExistence type="predicted"/>
<dbReference type="SUPFAM" id="SSF81901">
    <property type="entry name" value="HCP-like"/>
    <property type="match status" value="1"/>
</dbReference>
<accession>A0A077ATF8</accession>
<dbReference type="STRING" id="91604.ID47_06405"/>
<dbReference type="Proteomes" id="UP000028926">
    <property type="component" value="Chromosome"/>
</dbReference>
<dbReference type="OrthoDB" id="9797030at2"/>
<dbReference type="PANTHER" id="PTHR11102:SF160">
    <property type="entry name" value="ERAD-ASSOCIATED E3 UBIQUITIN-PROTEIN LIGASE COMPONENT HRD3"/>
    <property type="match status" value="1"/>
</dbReference>
<keyword evidence="3" id="KW-1185">Reference proteome</keyword>
<reference evidence="2 3" key="1">
    <citation type="submission" date="2014-07" db="EMBL/GenBank/DDBJ databases">
        <title>Comparative genomic insights into amoeba endosymbionts belonging to the families of Holosporaceae and Candidatus Midichloriaceae within Rickettsiales.</title>
        <authorList>
            <person name="Wang Z."/>
            <person name="Wu M."/>
        </authorList>
    </citation>
    <scope>NUCLEOTIDE SEQUENCE [LARGE SCALE GENOMIC DNA]</scope>
    <source>
        <strain evidence="2">PRA3</strain>
    </source>
</reference>
<evidence type="ECO:0000313" key="3">
    <source>
        <dbReference type="Proteomes" id="UP000028926"/>
    </source>
</evidence>
<dbReference type="HOGENOM" id="CLU_594083_0_0_5"/>
<gene>
    <name evidence="2" type="ORF">ID47_06405</name>
</gene>
<keyword evidence="1" id="KW-0732">Signal</keyword>
<dbReference type="InterPro" id="IPR011990">
    <property type="entry name" value="TPR-like_helical_dom_sf"/>
</dbReference>